<dbReference type="RefSeq" id="WP_371840847.1">
    <property type="nucleotide sequence ID" value="NZ_JBGMEK010000070.1"/>
</dbReference>
<dbReference type="InterPro" id="IPR011047">
    <property type="entry name" value="Quinoprotein_ADH-like_sf"/>
</dbReference>
<feature type="compositionally biased region" description="Acidic residues" evidence="1">
    <location>
        <begin position="48"/>
        <end position="60"/>
    </location>
</feature>
<gene>
    <name evidence="3" type="ORF">ACCI49_19515</name>
</gene>
<reference evidence="3 4" key="1">
    <citation type="submission" date="2024-08" db="EMBL/GenBank/DDBJ databases">
        <authorList>
            <person name="Ishaq N."/>
        </authorList>
    </citation>
    <scope>NUCLEOTIDE SEQUENCE [LARGE SCALE GENOMIC DNA]</scope>
    <source>
        <strain evidence="3 4">DSM 18651</strain>
    </source>
</reference>
<dbReference type="InterPro" id="IPR010262">
    <property type="entry name" value="Arylsulfotransferase_bact"/>
</dbReference>
<dbReference type="InterPro" id="IPR053143">
    <property type="entry name" value="Arylsulfate_ST"/>
</dbReference>
<dbReference type="PANTHER" id="PTHR35340:SF5">
    <property type="entry name" value="ASST-DOMAIN-CONTAINING PROTEIN"/>
    <property type="match status" value="1"/>
</dbReference>
<dbReference type="PANTHER" id="PTHR35340">
    <property type="entry name" value="PQQ ENZYME REPEAT PROTEIN-RELATED"/>
    <property type="match status" value="1"/>
</dbReference>
<dbReference type="PROSITE" id="PS50853">
    <property type="entry name" value="FN3"/>
    <property type="match status" value="1"/>
</dbReference>
<sequence>MFQSSLLAHFLIIVILSLYGCGGSSSGDDDIDPGNGGLDTPSDGSSDGGDDSGSDGDGGDDAGSNEPAQLILSPHPENTLMVNASVITEENAKVVIKFESEATEPHQVTLNEFSTEHSSTIVGLRASTTYQFTTVSTYENGNVVESEPVDFTTGGLPSGVPATEVVTHTAQSEGGITIFAPATTNSGRFWGVDEEGEVVWYLHDDVPLSGTPAARYLGDGRIMLLLNSEARIITFAGETLQTYDLPPYHHDAILLDTGNLLVLTYQRQTIGNSMLQGDVIVEIDPKGNTVWRWSAFDHLDTNRFPGGLSTHVSDNGSMDWTHSNSLFYQSDDDTIMISSRSQSWVINIDHKTGEVVWIMGDSDGNTVDNLENKFLSLTSGSWMASQHAAMLTDNGQVLIYDNRNEAELSGDIHNSRAVRYNINTNQMTAEQDWEFITPKYTQSLDDVDELDNGNILITAGGPSTPGSGGGSTSHIIEVTPNSPSTAVWEMEVNQTFIYRTERIKWQELEKFSSLEN</sequence>
<dbReference type="Proteomes" id="UP001569428">
    <property type="component" value="Unassembled WGS sequence"/>
</dbReference>
<dbReference type="EMBL" id="JBGMEK010000070">
    <property type="protein sequence ID" value="MFA0813094.1"/>
    <property type="molecule type" value="Genomic_DNA"/>
</dbReference>
<evidence type="ECO:0000313" key="3">
    <source>
        <dbReference type="EMBL" id="MFA0813094.1"/>
    </source>
</evidence>
<evidence type="ECO:0000259" key="2">
    <source>
        <dbReference type="PROSITE" id="PS50853"/>
    </source>
</evidence>
<dbReference type="Pfam" id="PF05935">
    <property type="entry name" value="Arylsulfotrans"/>
    <property type="match status" value="1"/>
</dbReference>
<dbReference type="InterPro" id="IPR003961">
    <property type="entry name" value="FN3_dom"/>
</dbReference>
<dbReference type="SUPFAM" id="SSF50998">
    <property type="entry name" value="Quinoprotein alcohol dehydrogenase-like"/>
    <property type="match status" value="1"/>
</dbReference>
<feature type="region of interest" description="Disordered" evidence="1">
    <location>
        <begin position="27"/>
        <end position="75"/>
    </location>
</feature>
<name>A0ABV4P544_9GAMM</name>
<organism evidence="3 4">
    <name type="scientific">Microbulbifer epialgicus</name>
    <dbReference type="NCBI Taxonomy" id="393907"/>
    <lineage>
        <taxon>Bacteria</taxon>
        <taxon>Pseudomonadati</taxon>
        <taxon>Pseudomonadota</taxon>
        <taxon>Gammaproteobacteria</taxon>
        <taxon>Cellvibrionales</taxon>
        <taxon>Microbulbiferaceae</taxon>
        <taxon>Microbulbifer</taxon>
    </lineage>
</organism>
<comment type="caution">
    <text evidence="3">The sequence shown here is derived from an EMBL/GenBank/DDBJ whole genome shotgun (WGS) entry which is preliminary data.</text>
</comment>
<dbReference type="CDD" id="cd00063">
    <property type="entry name" value="FN3"/>
    <property type="match status" value="1"/>
</dbReference>
<evidence type="ECO:0000256" key="1">
    <source>
        <dbReference type="SAM" id="MobiDB-lite"/>
    </source>
</evidence>
<accession>A0ABV4P544</accession>
<proteinExistence type="predicted"/>
<protein>
    <submittedName>
        <fullName evidence="3">Aryl-sulfate sulfotransferase</fullName>
    </submittedName>
</protein>
<keyword evidence="4" id="KW-1185">Reference proteome</keyword>
<evidence type="ECO:0000313" key="4">
    <source>
        <dbReference type="Proteomes" id="UP001569428"/>
    </source>
</evidence>
<feature type="domain" description="Fibronectin type-III" evidence="2">
    <location>
        <begin position="66"/>
        <end position="156"/>
    </location>
</feature>